<dbReference type="Proteomes" id="UP000027138">
    <property type="component" value="Unassembled WGS sequence"/>
</dbReference>
<dbReference type="PANTHER" id="PTHR34194">
    <property type="entry name" value="F14J8.16 PROTEIN"/>
    <property type="match status" value="1"/>
</dbReference>
<proteinExistence type="predicted"/>
<feature type="compositionally biased region" description="Polar residues" evidence="1">
    <location>
        <begin position="577"/>
        <end position="586"/>
    </location>
</feature>
<feature type="region of interest" description="Disordered" evidence="1">
    <location>
        <begin position="514"/>
        <end position="533"/>
    </location>
</feature>
<dbReference type="EMBL" id="KK914570">
    <property type="protein sequence ID" value="KDP32869.1"/>
    <property type="molecule type" value="Genomic_DNA"/>
</dbReference>
<gene>
    <name evidence="2" type="ORF">JCGZ_12161</name>
</gene>
<dbReference type="OrthoDB" id="850507at2759"/>
<feature type="region of interest" description="Disordered" evidence="1">
    <location>
        <begin position="217"/>
        <end position="240"/>
    </location>
</feature>
<keyword evidence="3" id="KW-1185">Reference proteome</keyword>
<name>A0A067KM41_JATCU</name>
<dbReference type="STRING" id="180498.A0A067KM41"/>
<dbReference type="AlphaFoldDB" id="A0A067KM41"/>
<reference evidence="2 3" key="1">
    <citation type="journal article" date="2014" name="PLoS ONE">
        <title>Global Analysis of Gene Expression Profiles in Physic Nut (Jatropha curcas L.) Seedlings Exposed to Salt Stress.</title>
        <authorList>
            <person name="Zhang L."/>
            <person name="Zhang C."/>
            <person name="Wu P."/>
            <person name="Chen Y."/>
            <person name="Li M."/>
            <person name="Jiang H."/>
            <person name="Wu G."/>
        </authorList>
    </citation>
    <scope>NUCLEOTIDE SEQUENCE [LARGE SCALE GENOMIC DNA]</scope>
    <source>
        <strain evidence="3">cv. GZQX0401</strain>
        <tissue evidence="2">Young leaves</tissue>
    </source>
</reference>
<feature type="compositionally biased region" description="Polar residues" evidence="1">
    <location>
        <begin position="260"/>
        <end position="274"/>
    </location>
</feature>
<dbReference type="PANTHER" id="PTHR34194:SF2">
    <property type="entry name" value="F14J8.16 PROTEIN"/>
    <property type="match status" value="1"/>
</dbReference>
<protein>
    <submittedName>
        <fullName evidence="2">Uncharacterized protein</fullName>
    </submittedName>
</protein>
<organism evidence="2 3">
    <name type="scientific">Jatropha curcas</name>
    <name type="common">Barbados nut</name>
    <dbReference type="NCBI Taxonomy" id="180498"/>
    <lineage>
        <taxon>Eukaryota</taxon>
        <taxon>Viridiplantae</taxon>
        <taxon>Streptophyta</taxon>
        <taxon>Embryophyta</taxon>
        <taxon>Tracheophyta</taxon>
        <taxon>Spermatophyta</taxon>
        <taxon>Magnoliopsida</taxon>
        <taxon>eudicotyledons</taxon>
        <taxon>Gunneridae</taxon>
        <taxon>Pentapetalae</taxon>
        <taxon>rosids</taxon>
        <taxon>fabids</taxon>
        <taxon>Malpighiales</taxon>
        <taxon>Euphorbiaceae</taxon>
        <taxon>Crotonoideae</taxon>
        <taxon>Jatropheae</taxon>
        <taxon>Jatropha</taxon>
    </lineage>
</organism>
<feature type="compositionally biased region" description="Polar residues" evidence="1">
    <location>
        <begin position="521"/>
        <end position="530"/>
    </location>
</feature>
<evidence type="ECO:0000256" key="1">
    <source>
        <dbReference type="SAM" id="MobiDB-lite"/>
    </source>
</evidence>
<feature type="compositionally biased region" description="Low complexity" evidence="1">
    <location>
        <begin position="597"/>
        <end position="612"/>
    </location>
</feature>
<sequence>MGRKGINPRNLGRVFDGNGEVYDLGCDARLARRLKRRCIANQNFKRTPPKVPEANSIKIDIDDHDEEKEELVDPDYIKYLDDLSSKLVDNSNVSNNSSLDNGNTGGDVLVDDEELEDPDYINYLDGLQLGDGTVSNSRSLNNGNTSGNVLVNDDDDALEDPDYLNYLDGLPLGDGTVSNNRSLDNGNTSGKELVNDDDALEDPDYLNYLDCLPPGDGNVSNNSSLDNGNTSGDVLVNDDDALEDPDYLKYLDGLPPGDGNVSNSRSLDNGNSSGDVLVNDDDALEDPDYLNYLDSLPPSDGNVSNNRSLDNGNSSDDVLVNDDDALEDPDYLNYLDGLPLGDGTASNNVSLDDGNTGSDVLVVDDDDDELEDPDYINYLDDLSSQPLCDSTVSNYRSLDNGNTNDHVLLENRSVNADAAHNIDTLNDGDPEYERIQESISVEVGDRDGRKLLDNDYENFLCNIPSDLEPFLCSDVNKSFVNGGVNVNAVHQSLNNGDATGDVLLEIDAYTNDAFSDGDPQCETTPDSNNIETDDNKEVLVDGAYEEFLSSLPSEPSFDSAVRNDNSVSAGVNAVNTSFQNRTSGNELTEESVDDAYNTDNDNSSGSNSKKNNCFNDMDPHNIQHDRYRVENIDTVRPKPEAAGATKHDQKHKMKCDIVDPCYNTFLSSLKREGKYWVFMPESGGKVVYGEDEESSSDSEVIVMDNDPFADEDYSPFVSSKSKPDDALYEDGKGCIKSSFRNGHSLFRESLLEILRKPYDEKEYEELLGEVYVHRPVKIEKDMRNGRTRVCLAGRSPSYLDLHKDLHRKILEAGSNKSKILNLLRGFFYWLQNLAHEGQFKPWTDSSCLEVFPPKIL</sequence>
<feature type="compositionally biased region" description="Polar residues" evidence="1">
    <location>
        <begin position="218"/>
        <end position="232"/>
    </location>
</feature>
<evidence type="ECO:0000313" key="2">
    <source>
        <dbReference type="EMBL" id="KDP32869.1"/>
    </source>
</evidence>
<feature type="compositionally biased region" description="Basic and acidic residues" evidence="1">
    <location>
        <begin position="617"/>
        <end position="630"/>
    </location>
</feature>
<feature type="compositionally biased region" description="Acidic residues" evidence="1">
    <location>
        <begin position="278"/>
        <end position="288"/>
    </location>
</feature>
<feature type="region of interest" description="Disordered" evidence="1">
    <location>
        <begin position="577"/>
        <end position="630"/>
    </location>
</feature>
<feature type="region of interest" description="Disordered" evidence="1">
    <location>
        <begin position="252"/>
        <end position="324"/>
    </location>
</feature>
<evidence type="ECO:0000313" key="3">
    <source>
        <dbReference type="Proteomes" id="UP000027138"/>
    </source>
</evidence>
<accession>A0A067KM41</accession>